<evidence type="ECO:0000313" key="3">
    <source>
        <dbReference type="EMBL" id="PFH44862.1"/>
    </source>
</evidence>
<evidence type="ECO:0008006" key="5">
    <source>
        <dbReference type="Google" id="ProtNLM"/>
    </source>
</evidence>
<gene>
    <name evidence="3" type="ORF">AMATHDRAFT_165583</name>
</gene>
<proteinExistence type="predicted"/>
<protein>
    <recommendedName>
        <fullName evidence="5">Maf-like protein</fullName>
    </recommendedName>
</protein>
<dbReference type="Pfam" id="PF02545">
    <property type="entry name" value="Maf"/>
    <property type="match status" value="1"/>
</dbReference>
<dbReference type="SUPFAM" id="SSF52972">
    <property type="entry name" value="ITPase-like"/>
    <property type="match status" value="1"/>
</dbReference>
<name>A0A2A9NAX3_9AGAR</name>
<evidence type="ECO:0000256" key="1">
    <source>
        <dbReference type="ARBA" id="ARBA00001968"/>
    </source>
</evidence>
<keyword evidence="4" id="KW-1185">Reference proteome</keyword>
<dbReference type="Gene3D" id="3.90.950.10">
    <property type="match status" value="1"/>
</dbReference>
<accession>A0A2A9NAX3</accession>
<comment type="cofactor">
    <cofactor evidence="1">
        <name>a divalent metal cation</name>
        <dbReference type="ChEBI" id="CHEBI:60240"/>
    </cofactor>
</comment>
<dbReference type="AlphaFoldDB" id="A0A2A9NAX3"/>
<dbReference type="Proteomes" id="UP000242287">
    <property type="component" value="Unassembled WGS sequence"/>
</dbReference>
<dbReference type="EMBL" id="KZ302765">
    <property type="protein sequence ID" value="PFH44862.1"/>
    <property type="molecule type" value="Genomic_DNA"/>
</dbReference>
<sequence length="146" mass="16318">MTEWPPVDTIVLTHVQTLTSQTDYSILPDYKQELLEKPASKADNMHMLLNLNRNICKVVTGVTVGIRSIDERTLVYFADSPKHLLEAYIESSKCIDRAGGFAIQGLGGLLIRKVEGDYNNVVGFLATSFFNLLNLLVDEDPDFLDI</sequence>
<dbReference type="OrthoDB" id="10267058at2759"/>
<dbReference type="PANTHER" id="PTHR43213:SF5">
    <property type="entry name" value="BIFUNCTIONAL DTTP_UTP PYROPHOSPHATASE_METHYLTRANSFERASE PROTEIN-RELATED"/>
    <property type="match status" value="1"/>
</dbReference>
<reference evidence="3 4" key="1">
    <citation type="submission" date="2014-02" db="EMBL/GenBank/DDBJ databases">
        <title>Transposable element dynamics among asymbiotic and ectomycorrhizal Amanita fungi.</title>
        <authorList>
            <consortium name="DOE Joint Genome Institute"/>
            <person name="Hess J."/>
            <person name="Skrede I."/>
            <person name="Wolfe B."/>
            <person name="LaButti K."/>
            <person name="Ohm R.A."/>
            <person name="Grigoriev I.V."/>
            <person name="Pringle A."/>
        </authorList>
    </citation>
    <scope>NUCLEOTIDE SEQUENCE [LARGE SCALE GENOMIC DNA]</scope>
    <source>
        <strain evidence="3 4">SKay4041</strain>
    </source>
</reference>
<organism evidence="3 4">
    <name type="scientific">Amanita thiersii Skay4041</name>
    <dbReference type="NCBI Taxonomy" id="703135"/>
    <lineage>
        <taxon>Eukaryota</taxon>
        <taxon>Fungi</taxon>
        <taxon>Dikarya</taxon>
        <taxon>Basidiomycota</taxon>
        <taxon>Agaricomycotina</taxon>
        <taxon>Agaricomycetes</taxon>
        <taxon>Agaricomycetidae</taxon>
        <taxon>Agaricales</taxon>
        <taxon>Pluteineae</taxon>
        <taxon>Amanitaceae</taxon>
        <taxon>Amanita</taxon>
    </lineage>
</organism>
<evidence type="ECO:0000313" key="4">
    <source>
        <dbReference type="Proteomes" id="UP000242287"/>
    </source>
</evidence>
<evidence type="ECO:0000256" key="2">
    <source>
        <dbReference type="ARBA" id="ARBA00022801"/>
    </source>
</evidence>
<dbReference type="GO" id="GO:0047429">
    <property type="term" value="F:nucleoside triphosphate diphosphatase activity"/>
    <property type="evidence" value="ECO:0007669"/>
    <property type="project" value="InterPro"/>
</dbReference>
<keyword evidence="2" id="KW-0378">Hydrolase</keyword>
<dbReference type="InterPro" id="IPR003697">
    <property type="entry name" value="Maf-like"/>
</dbReference>
<dbReference type="PANTHER" id="PTHR43213">
    <property type="entry name" value="BIFUNCTIONAL DTTP/UTP PYROPHOSPHATASE/METHYLTRANSFERASE PROTEIN-RELATED"/>
    <property type="match status" value="1"/>
</dbReference>
<dbReference type="STRING" id="703135.A0A2A9NAX3"/>
<dbReference type="InterPro" id="IPR029001">
    <property type="entry name" value="ITPase-like_fam"/>
</dbReference>